<reference evidence="5 6" key="2">
    <citation type="submission" date="2016-05" db="EMBL/GenBank/DDBJ databases">
        <authorList>
            <person name="Naeem Raeece"/>
        </authorList>
    </citation>
    <scope>NUCLEOTIDE SEQUENCE [LARGE SCALE GENOMIC DNA]</scope>
</reference>
<evidence type="ECO:0000313" key="3">
    <source>
        <dbReference type="EMBL" id="SBS95369.1"/>
    </source>
</evidence>
<dbReference type="AlphaFoldDB" id="A0A1A8X7P3"/>
<dbReference type="Proteomes" id="UP000078546">
    <property type="component" value="Unassembled WGS sequence"/>
</dbReference>
<feature type="compositionally biased region" description="Polar residues" evidence="1">
    <location>
        <begin position="224"/>
        <end position="244"/>
    </location>
</feature>
<protein>
    <submittedName>
        <fullName evidence="4">PIR Superfamily Protein</fullName>
    </submittedName>
</protein>
<dbReference type="Pfam" id="PF05795">
    <property type="entry name" value="Plasmodium_Vir"/>
    <property type="match status" value="1"/>
</dbReference>
<keyword evidence="2" id="KW-1133">Transmembrane helix</keyword>
<reference evidence="4" key="1">
    <citation type="submission" date="2016-05" db="EMBL/GenBank/DDBJ databases">
        <authorList>
            <person name="Lavstsen T."/>
            <person name="Jespersen J.S."/>
        </authorList>
    </citation>
    <scope>NUCLEOTIDE SEQUENCE [LARGE SCALE GENOMIC DNA]</scope>
</reference>
<keyword evidence="2" id="KW-0812">Transmembrane</keyword>
<organism evidence="4 5">
    <name type="scientific">Plasmodium ovale curtisi</name>
    <dbReference type="NCBI Taxonomy" id="864141"/>
    <lineage>
        <taxon>Eukaryota</taxon>
        <taxon>Sar</taxon>
        <taxon>Alveolata</taxon>
        <taxon>Apicomplexa</taxon>
        <taxon>Aconoidasida</taxon>
        <taxon>Haemosporida</taxon>
        <taxon>Plasmodiidae</taxon>
        <taxon>Plasmodium</taxon>
        <taxon>Plasmodium (Plasmodium)</taxon>
    </lineage>
</organism>
<gene>
    <name evidence="4" type="ORF">POVCU1_065640</name>
    <name evidence="3" type="ORF">POVCU2_0095300</name>
</gene>
<dbReference type="Proteomes" id="UP000078560">
    <property type="component" value="Unassembled WGS sequence"/>
</dbReference>
<name>A0A1A8X7P3_PLAOA</name>
<proteinExistence type="predicted"/>
<evidence type="ECO:0000313" key="4">
    <source>
        <dbReference type="EMBL" id="SBT01270.1"/>
    </source>
</evidence>
<dbReference type="InterPro" id="IPR008780">
    <property type="entry name" value="Plasmodium_Vir"/>
</dbReference>
<evidence type="ECO:0000256" key="2">
    <source>
        <dbReference type="SAM" id="Phobius"/>
    </source>
</evidence>
<dbReference type="EMBL" id="FLQU01002028">
    <property type="protein sequence ID" value="SBS95369.1"/>
    <property type="molecule type" value="Genomic_DNA"/>
</dbReference>
<accession>A0A1A8X7P3</accession>
<feature type="region of interest" description="Disordered" evidence="1">
    <location>
        <begin position="218"/>
        <end position="244"/>
    </location>
</feature>
<evidence type="ECO:0000313" key="6">
    <source>
        <dbReference type="Proteomes" id="UP000078560"/>
    </source>
</evidence>
<keyword evidence="2" id="KW-0472">Membrane</keyword>
<dbReference type="EMBL" id="FLQV01002404">
    <property type="protein sequence ID" value="SBT01270.1"/>
    <property type="molecule type" value="Genomic_DNA"/>
</dbReference>
<evidence type="ECO:0000256" key="1">
    <source>
        <dbReference type="SAM" id="MobiDB-lite"/>
    </source>
</evidence>
<evidence type="ECO:0000313" key="5">
    <source>
        <dbReference type="Proteomes" id="UP000078546"/>
    </source>
</evidence>
<feature type="transmembrane region" description="Helical" evidence="2">
    <location>
        <begin position="249"/>
        <end position="271"/>
    </location>
</feature>
<sequence>MMEESYDFFKYFEEYIKYENSIQTEWNVPTYKNECVFDKRLYAPNLNEIEVICAKFKCFHNSLFYSFSSYNKHNEYAQYLNFWINNQLKDNQAFSTTVDSFYHKVKDISFRFDTQNKLEGKIYDIDDEQFTNMKFLNDLYRNYYNILIITKARISENNCLEYSTKCVQVYEEAIKKCPEDSSTFCKALKVFKDTYDGINKKEALKNCKVQELLPLPEYKPPTVDSRTSQEGELSSMEQSDQTEHPSTPYFSYVIGFTGSFIGIFFTLLILYKYTPLRSNLLHTIIKGKQMRTNLEEAYNQELLLDNFELEHQNSDNMSYNILYNST</sequence>